<dbReference type="EMBL" id="BARW01008237">
    <property type="protein sequence ID" value="GAI82130.1"/>
    <property type="molecule type" value="Genomic_DNA"/>
</dbReference>
<name>X1T3E7_9ZZZZ</name>
<gene>
    <name evidence="1" type="ORF">S12H4_16957</name>
</gene>
<organism evidence="1">
    <name type="scientific">marine sediment metagenome</name>
    <dbReference type="NCBI Taxonomy" id="412755"/>
    <lineage>
        <taxon>unclassified sequences</taxon>
        <taxon>metagenomes</taxon>
        <taxon>ecological metagenomes</taxon>
    </lineage>
</organism>
<feature type="non-terminal residue" evidence="1">
    <location>
        <position position="1"/>
    </location>
</feature>
<reference evidence="1" key="1">
    <citation type="journal article" date="2014" name="Front. Microbiol.">
        <title>High frequency of phylogenetically diverse reductive dehalogenase-homologous genes in deep subseafloor sedimentary metagenomes.</title>
        <authorList>
            <person name="Kawai M."/>
            <person name="Futagami T."/>
            <person name="Toyoda A."/>
            <person name="Takaki Y."/>
            <person name="Nishi S."/>
            <person name="Hori S."/>
            <person name="Arai W."/>
            <person name="Tsubouchi T."/>
            <person name="Morono Y."/>
            <person name="Uchiyama I."/>
            <person name="Ito T."/>
            <person name="Fujiyama A."/>
            <person name="Inagaki F."/>
            <person name="Takami H."/>
        </authorList>
    </citation>
    <scope>NUCLEOTIDE SEQUENCE</scope>
    <source>
        <strain evidence="1">Expedition CK06-06</strain>
    </source>
</reference>
<comment type="caution">
    <text evidence="1">The sequence shown here is derived from an EMBL/GenBank/DDBJ whole genome shotgun (WGS) entry which is preliminary data.</text>
</comment>
<protein>
    <submittedName>
        <fullName evidence="1">Uncharacterized protein</fullName>
    </submittedName>
</protein>
<dbReference type="AlphaFoldDB" id="X1T3E7"/>
<evidence type="ECO:0000313" key="1">
    <source>
        <dbReference type="EMBL" id="GAI82130.1"/>
    </source>
</evidence>
<sequence>RFFPEPTHSFYELVLEEEPVLIVTAAEDAALSYTAKAQQELNKLSYSDVEYASLNELLTKAKNQYNIGFMAQWDGVILESDSGANPSLQTQSEWLKKYCDALNAYAKSQAISLQVYNALVPVPTKLSELRHYNAP</sequence>
<accession>X1T3E7</accession>
<proteinExistence type="predicted"/>